<dbReference type="OrthoDB" id="9804328at2"/>
<dbReference type="STRING" id="1742359.GCA_001439625_03847"/>
<name>A0A5B8Z303_CYTDA</name>
<feature type="domain" description="Carbamoyl-phosphate synthase small subunit N-terminal" evidence="1">
    <location>
        <begin position="1"/>
        <end position="133"/>
    </location>
</feature>
<keyword evidence="3" id="KW-1185">Reference proteome</keyword>
<dbReference type="EMBL" id="CP042593">
    <property type="protein sequence ID" value="QED47217.1"/>
    <property type="molecule type" value="Genomic_DNA"/>
</dbReference>
<gene>
    <name evidence="2" type="ORF">FSZ17_08120</name>
</gene>
<evidence type="ECO:0000313" key="3">
    <source>
        <dbReference type="Proteomes" id="UP000321555"/>
    </source>
</evidence>
<proteinExistence type="predicted"/>
<accession>A0A5B8Z303</accession>
<dbReference type="Proteomes" id="UP000321555">
    <property type="component" value="Chromosome"/>
</dbReference>
<evidence type="ECO:0000313" key="2">
    <source>
        <dbReference type="EMBL" id="QED47217.1"/>
    </source>
</evidence>
<dbReference type="InterPro" id="IPR036480">
    <property type="entry name" value="CarbP_synth_ssu_N_sf"/>
</dbReference>
<sequence>MEGYLHLNSGQSFKGRWATQPPEKDVTGEIVLFTGMTGYEEVLTDPSYKDKIVVFTYPILGNCGITNNNFSNKRPHLAGMIVYEECLSPSHYESEYTLNEYLQKWNIPMLVHMDTRAISKKIRNQVSAIAIISSTEHQKSEKRSVVGYA</sequence>
<dbReference type="Pfam" id="PF00988">
    <property type="entry name" value="CPSase_sm_chain"/>
    <property type="match status" value="1"/>
</dbReference>
<dbReference type="SMART" id="SM01097">
    <property type="entry name" value="CPSase_sm_chain"/>
    <property type="match status" value="1"/>
</dbReference>
<dbReference type="AlphaFoldDB" id="A0A5B8Z303"/>
<evidence type="ECO:0000259" key="1">
    <source>
        <dbReference type="SMART" id="SM01097"/>
    </source>
</evidence>
<organism evidence="2 3">
    <name type="scientific">Cytobacillus dafuensis</name>
    <name type="common">Bacillus dafuensis</name>
    <dbReference type="NCBI Taxonomy" id="1742359"/>
    <lineage>
        <taxon>Bacteria</taxon>
        <taxon>Bacillati</taxon>
        <taxon>Bacillota</taxon>
        <taxon>Bacilli</taxon>
        <taxon>Bacillales</taxon>
        <taxon>Bacillaceae</taxon>
        <taxon>Cytobacillus</taxon>
    </lineage>
</organism>
<reference evidence="3" key="1">
    <citation type="submission" date="2019-08" db="EMBL/GenBank/DDBJ databases">
        <authorList>
            <person name="Zheng X."/>
        </authorList>
    </citation>
    <scope>NUCLEOTIDE SEQUENCE [LARGE SCALE GENOMIC DNA]</scope>
    <source>
        <strain evidence="3">FJAT-25496</strain>
    </source>
</reference>
<dbReference type="InterPro" id="IPR002474">
    <property type="entry name" value="CarbamoylP_synth_ssu_N"/>
</dbReference>
<protein>
    <recommendedName>
        <fullName evidence="1">Carbamoyl-phosphate synthase small subunit N-terminal domain-containing protein</fullName>
    </recommendedName>
</protein>
<dbReference type="Gene3D" id="3.50.30.20">
    <property type="entry name" value="Carbamoyl-phosphate synthase small subunit, N-terminal domain"/>
    <property type="match status" value="1"/>
</dbReference>
<dbReference type="RefSeq" id="WP_057774258.1">
    <property type="nucleotide sequence ID" value="NZ_CP042593.1"/>
</dbReference>
<dbReference type="KEGG" id="bda:FSZ17_08120"/>
<dbReference type="SUPFAM" id="SSF52021">
    <property type="entry name" value="Carbamoyl phosphate synthetase, small subunit N-terminal domain"/>
    <property type="match status" value="1"/>
</dbReference>